<dbReference type="InterPro" id="IPR003141">
    <property type="entry name" value="Pol/His_phosphatase_N"/>
</dbReference>
<dbReference type="PANTHER" id="PTHR42924">
    <property type="entry name" value="EXONUCLEASE"/>
    <property type="match status" value="1"/>
</dbReference>
<dbReference type="GO" id="GO:0035312">
    <property type="term" value="F:5'-3' DNA exonuclease activity"/>
    <property type="evidence" value="ECO:0007669"/>
    <property type="project" value="TreeGrafter"/>
</dbReference>
<dbReference type="Proteomes" id="UP000654279">
    <property type="component" value="Unassembled WGS sequence"/>
</dbReference>
<dbReference type="RefSeq" id="WP_249284696.1">
    <property type="nucleotide sequence ID" value="NZ_JACRSO010000001.1"/>
</dbReference>
<dbReference type="EMBL" id="JACRSO010000001">
    <property type="protein sequence ID" value="MBC8528743.1"/>
    <property type="molecule type" value="Genomic_DNA"/>
</dbReference>
<name>A0A926CZ29_9FIRM</name>
<evidence type="ECO:0000313" key="3">
    <source>
        <dbReference type="Proteomes" id="UP000654279"/>
    </source>
</evidence>
<feature type="domain" description="Polymerase/histidinol phosphatase N-terminal" evidence="1">
    <location>
        <begin position="28"/>
        <end position="86"/>
    </location>
</feature>
<reference evidence="2" key="1">
    <citation type="submission" date="2020-08" db="EMBL/GenBank/DDBJ databases">
        <title>Genome public.</title>
        <authorList>
            <person name="Liu C."/>
            <person name="Sun Q."/>
        </authorList>
    </citation>
    <scope>NUCLEOTIDE SEQUENCE</scope>
    <source>
        <strain evidence="2">NSJ-44</strain>
    </source>
</reference>
<dbReference type="Gene3D" id="3.20.20.140">
    <property type="entry name" value="Metal-dependent hydrolases"/>
    <property type="match status" value="1"/>
</dbReference>
<evidence type="ECO:0000313" key="2">
    <source>
        <dbReference type="EMBL" id="MBC8528743.1"/>
    </source>
</evidence>
<dbReference type="GO" id="GO:0004534">
    <property type="term" value="F:5'-3' RNA exonuclease activity"/>
    <property type="evidence" value="ECO:0007669"/>
    <property type="project" value="TreeGrafter"/>
</dbReference>
<organism evidence="2 3">
    <name type="scientific">Luoshenia tenuis</name>
    <dbReference type="NCBI Taxonomy" id="2763654"/>
    <lineage>
        <taxon>Bacteria</taxon>
        <taxon>Bacillati</taxon>
        <taxon>Bacillota</taxon>
        <taxon>Clostridia</taxon>
        <taxon>Christensenellales</taxon>
        <taxon>Christensenellaceae</taxon>
        <taxon>Luoshenia</taxon>
    </lineage>
</organism>
<sequence>MYEKKGQSGGQEVKDFHPFSGEGQFYRGALHTHTLRSDGALSVEETIAAYVAAGYDFMAITDHQRYWRKSSPDITILNGMEMNGTIRHGEAKVWHHLLCIGAGEEPYRHEQEFPMGDFDDIALAQAQVDAFTDGGKNLIAIAYPEWTQMALDDYEALEGFWAIEVFNNGIFLDKEIGYTLGPWDALLKSGKRVYGIASDDAHQSDQFDGGWMMVWAADNSPRALTDALREGRFYATTGPSIESFYVKDGVLVVRSSPCRRIVCYTGDAEIPPIATYNVSGAPVYEASYPVKASYRYMRVQCVDEDYQMAFSQPIWLEDLAD</sequence>
<dbReference type="NCBIfam" id="NF038032">
    <property type="entry name" value="CehA_McbA_metalo"/>
    <property type="match status" value="1"/>
</dbReference>
<evidence type="ECO:0000259" key="1">
    <source>
        <dbReference type="SMART" id="SM00481"/>
    </source>
</evidence>
<keyword evidence="3" id="KW-1185">Reference proteome</keyword>
<dbReference type="PANTHER" id="PTHR42924:SF3">
    <property type="entry name" value="POLYMERASE_HISTIDINOL PHOSPHATASE N-TERMINAL DOMAIN-CONTAINING PROTEIN"/>
    <property type="match status" value="1"/>
</dbReference>
<accession>A0A926CZ29</accession>
<dbReference type="SMART" id="SM00481">
    <property type="entry name" value="POLIIIAc"/>
    <property type="match status" value="1"/>
</dbReference>
<dbReference type="AlphaFoldDB" id="A0A926CZ29"/>
<proteinExistence type="predicted"/>
<protein>
    <submittedName>
        <fullName evidence="2">CehA/McbA family metallohydrolase</fullName>
    </submittedName>
</protein>
<dbReference type="InterPro" id="IPR016195">
    <property type="entry name" value="Pol/histidinol_Pase-like"/>
</dbReference>
<gene>
    <name evidence="2" type="ORF">H8699_04725</name>
</gene>
<dbReference type="InterPro" id="IPR052018">
    <property type="entry name" value="PHP_domain"/>
</dbReference>
<dbReference type="SUPFAM" id="SSF89550">
    <property type="entry name" value="PHP domain-like"/>
    <property type="match status" value="1"/>
</dbReference>
<comment type="caution">
    <text evidence="2">The sequence shown here is derived from an EMBL/GenBank/DDBJ whole genome shotgun (WGS) entry which is preliminary data.</text>
</comment>